<dbReference type="AlphaFoldDB" id="G7GKS4"/>
<accession>G7GKS4</accession>
<protein>
    <submittedName>
        <fullName evidence="1">Putative zinc-containing alcohol dehydrogenase</fullName>
    </submittedName>
</protein>
<evidence type="ECO:0000313" key="2">
    <source>
        <dbReference type="Proteomes" id="UP000006023"/>
    </source>
</evidence>
<gene>
    <name evidence="1" type="ORF">GOAMR_14_00440</name>
</gene>
<comment type="caution">
    <text evidence="1">The sequence shown here is derived from an EMBL/GenBank/DDBJ whole genome shotgun (WGS) entry which is preliminary data.</text>
</comment>
<keyword evidence="2" id="KW-1185">Reference proteome</keyword>
<organism evidence="1 2">
    <name type="scientific">Gordonia amarae NBRC 15530</name>
    <dbReference type="NCBI Taxonomy" id="1075090"/>
    <lineage>
        <taxon>Bacteria</taxon>
        <taxon>Bacillati</taxon>
        <taxon>Actinomycetota</taxon>
        <taxon>Actinomycetes</taxon>
        <taxon>Mycobacteriales</taxon>
        <taxon>Gordoniaceae</taxon>
        <taxon>Gordonia</taxon>
    </lineage>
</organism>
<dbReference type="EMBL" id="BAED01000014">
    <property type="protein sequence ID" value="GAB04199.1"/>
    <property type="molecule type" value="Genomic_DNA"/>
</dbReference>
<dbReference type="Proteomes" id="UP000006023">
    <property type="component" value="Unassembled WGS sequence"/>
</dbReference>
<sequence length="69" mass="7520">MADQGTHSRRSLAYAHEDFVGAISAITQKRLDVLALHTATIGLGELAAMFEELDSGTTEHTKVLVDPRR</sequence>
<evidence type="ECO:0000313" key="1">
    <source>
        <dbReference type="EMBL" id="GAB04199.1"/>
    </source>
</evidence>
<reference evidence="1 2" key="1">
    <citation type="submission" date="2011-11" db="EMBL/GenBank/DDBJ databases">
        <title>Whole genome shotgun sequence of Gordonia amarae NBRC 15530.</title>
        <authorList>
            <person name="Takarada H."/>
            <person name="Hosoyama A."/>
            <person name="Tsuchikane K."/>
            <person name="Katsumata H."/>
            <person name="Yamazaki S."/>
            <person name="Fujita N."/>
        </authorList>
    </citation>
    <scope>NUCLEOTIDE SEQUENCE [LARGE SCALE GENOMIC DNA]</scope>
    <source>
        <strain evidence="1 2">NBRC 15530</strain>
    </source>
</reference>
<dbReference type="STRING" id="1075090.GOAMR_14_00440"/>
<name>G7GKS4_9ACTN</name>
<proteinExistence type="predicted"/>